<dbReference type="AlphaFoldDB" id="A0A8S9KWP5"/>
<organism evidence="1 2">
    <name type="scientific">Brassica cretica</name>
    <name type="common">Mustard</name>
    <dbReference type="NCBI Taxonomy" id="69181"/>
    <lineage>
        <taxon>Eukaryota</taxon>
        <taxon>Viridiplantae</taxon>
        <taxon>Streptophyta</taxon>
        <taxon>Embryophyta</taxon>
        <taxon>Tracheophyta</taxon>
        <taxon>Spermatophyta</taxon>
        <taxon>Magnoliopsida</taxon>
        <taxon>eudicotyledons</taxon>
        <taxon>Gunneridae</taxon>
        <taxon>Pentapetalae</taxon>
        <taxon>rosids</taxon>
        <taxon>malvids</taxon>
        <taxon>Brassicales</taxon>
        <taxon>Brassicaceae</taxon>
        <taxon>Brassiceae</taxon>
        <taxon>Brassica</taxon>
    </lineage>
</organism>
<sequence length="268" mass="30381">MGLFPAGSLDRSTRPLQCLIFDVEFPERVRLAATEDRCELCSRYNDFSSPLASNRCSPSLETMFKPWSTPVTLVVGIKALQSQPRRSGSSSCSSAVLSREFSISTVKSKHGFTRRLLIIAPPLNHKSSIAVLRRHRDYLSRRGGCRNRQNQVSPSGFRYGEESSLFSQLSLIVTMNLQYFLREVSFFSGPALLGAYPRLWFLRELVLHDKHSSYDPSTTWYCRSQSETDRDNFLNPWEAKEYGLVSTVIDDGKPRLIAEGTNKDLPLE</sequence>
<comment type="caution">
    <text evidence="1">The sequence shown here is derived from an EMBL/GenBank/DDBJ whole genome shotgun (WGS) entry which is preliminary data.</text>
</comment>
<dbReference type="InterPro" id="IPR023562">
    <property type="entry name" value="ClpP/TepA"/>
</dbReference>
<name>A0A8S9KWP5_BRACR</name>
<evidence type="ECO:0000313" key="1">
    <source>
        <dbReference type="EMBL" id="KAF2599514.1"/>
    </source>
</evidence>
<dbReference type="EMBL" id="QGKW02000717">
    <property type="protein sequence ID" value="KAF2599514.1"/>
    <property type="molecule type" value="Genomic_DNA"/>
</dbReference>
<gene>
    <name evidence="1" type="ORF">F2Q68_00008529</name>
</gene>
<proteinExistence type="predicted"/>
<evidence type="ECO:0000313" key="2">
    <source>
        <dbReference type="Proteomes" id="UP000712281"/>
    </source>
</evidence>
<reference evidence="1" key="1">
    <citation type="submission" date="2019-12" db="EMBL/GenBank/DDBJ databases">
        <title>Genome sequencing and annotation of Brassica cretica.</title>
        <authorList>
            <person name="Studholme D.J."/>
            <person name="Sarris P.F."/>
        </authorList>
    </citation>
    <scope>NUCLEOTIDE SEQUENCE</scope>
    <source>
        <strain evidence="1">PFS-001/15</strain>
        <tissue evidence="1">Leaf</tissue>
    </source>
</reference>
<dbReference type="Proteomes" id="UP000712281">
    <property type="component" value="Unassembled WGS sequence"/>
</dbReference>
<dbReference type="Pfam" id="PF00574">
    <property type="entry name" value="CLP_protease"/>
    <property type="match status" value="1"/>
</dbReference>
<evidence type="ECO:0008006" key="3">
    <source>
        <dbReference type="Google" id="ProtNLM"/>
    </source>
</evidence>
<accession>A0A8S9KWP5</accession>
<protein>
    <recommendedName>
        <fullName evidence="3">ATP-dependent Clp protease proteolytic subunit</fullName>
    </recommendedName>
</protein>